<dbReference type="PANTHER" id="PTHR24104:SF46">
    <property type="entry name" value="TRIPARTITE MOTIF-CONTAINING PROTEIN 2-LIKE"/>
    <property type="match status" value="1"/>
</dbReference>
<keyword evidence="1" id="KW-0175">Coiled coil</keyword>
<keyword evidence="2" id="KW-1185">Reference proteome</keyword>
<reference evidence="3" key="1">
    <citation type="submission" date="2025-08" db="UniProtKB">
        <authorList>
            <consortium name="RefSeq"/>
        </authorList>
    </citation>
    <scope>IDENTIFICATION</scope>
    <source>
        <tissue evidence="3">Whole sample</tissue>
    </source>
</reference>
<dbReference type="PANTHER" id="PTHR24104">
    <property type="entry name" value="E3 UBIQUITIN-PROTEIN LIGASE NHLRC1-RELATED"/>
    <property type="match status" value="1"/>
</dbReference>
<dbReference type="GeneID" id="111103299"/>
<evidence type="ECO:0000313" key="2">
    <source>
        <dbReference type="Proteomes" id="UP000694844"/>
    </source>
</evidence>
<dbReference type="RefSeq" id="XP_022292178.1">
    <property type="nucleotide sequence ID" value="XM_022436470.1"/>
</dbReference>
<dbReference type="InterPro" id="IPR050952">
    <property type="entry name" value="TRIM-NHL_E3_ligases"/>
</dbReference>
<dbReference type="AlphaFoldDB" id="A0A8B8ANF8"/>
<evidence type="ECO:0000313" key="3">
    <source>
        <dbReference type="RefSeq" id="XP_022292178.1"/>
    </source>
</evidence>
<dbReference type="SUPFAM" id="SSF101898">
    <property type="entry name" value="NHL repeat"/>
    <property type="match status" value="1"/>
</dbReference>
<dbReference type="KEGG" id="cvn:111103299"/>
<dbReference type="GO" id="GO:0043161">
    <property type="term" value="P:proteasome-mediated ubiquitin-dependent protein catabolic process"/>
    <property type="evidence" value="ECO:0007669"/>
    <property type="project" value="TreeGrafter"/>
</dbReference>
<name>A0A8B8ANF8_CRAVI</name>
<dbReference type="GO" id="GO:0000209">
    <property type="term" value="P:protein polyubiquitination"/>
    <property type="evidence" value="ECO:0007669"/>
    <property type="project" value="TreeGrafter"/>
</dbReference>
<dbReference type="InterPro" id="IPR011042">
    <property type="entry name" value="6-blade_b-propeller_TolB-like"/>
</dbReference>
<protein>
    <submittedName>
        <fullName evidence="3">Uncharacterized protein LOC111103299</fullName>
    </submittedName>
</protein>
<sequence length="439" mass="49254">MDLLAEDLEKSVIPEFQANLTKIEEGIKEYRAGIEKLQMELKSTAQEKITDILHKLDVDEQKLKEIEKAQVGASKDLQNKLESNLEIAQQLKKAMGEMSLSSSTKKEMKKKVEELKSFKSSINPENHLCWSPNWEWRVRKQIDVLDKPFIQAQVSVISSSESQGESHKPTIGPVALLQEIKLKSSMNLAIVQSDDDSMWISKNKCQVVHLNMGGKTQAQYFTRKVDDWLEISEMQGLAVQKSGHLLTTDKNRKMVNQFDPKRQKSLDLIHCGDWIPTGGLGLTDDQIFVSLANDNGGKIGCYNYCGDLISSIEKSSTGKALFTHPWYLTVNKNMNLCVSDKSKKCVLVVSVSGVLVNTYPPQRDFVPYGIATDKFNRILVADCDNSIIHILSEDCGLLMLIQSKGLGLSKPRSLCVDCEGHLWVGDGEKEVLKRLQYCS</sequence>
<proteinExistence type="predicted"/>
<dbReference type="GO" id="GO:0061630">
    <property type="term" value="F:ubiquitin protein ligase activity"/>
    <property type="evidence" value="ECO:0007669"/>
    <property type="project" value="TreeGrafter"/>
</dbReference>
<gene>
    <name evidence="3" type="primary">LOC111103299</name>
</gene>
<accession>A0A8B8ANF8</accession>
<organism evidence="2 3">
    <name type="scientific">Crassostrea virginica</name>
    <name type="common">Eastern oyster</name>
    <dbReference type="NCBI Taxonomy" id="6565"/>
    <lineage>
        <taxon>Eukaryota</taxon>
        <taxon>Metazoa</taxon>
        <taxon>Spiralia</taxon>
        <taxon>Lophotrochozoa</taxon>
        <taxon>Mollusca</taxon>
        <taxon>Bivalvia</taxon>
        <taxon>Autobranchia</taxon>
        <taxon>Pteriomorphia</taxon>
        <taxon>Ostreida</taxon>
        <taxon>Ostreoidea</taxon>
        <taxon>Ostreidae</taxon>
        <taxon>Crassostrea</taxon>
    </lineage>
</organism>
<feature type="coiled-coil region" evidence="1">
    <location>
        <begin position="20"/>
        <end position="47"/>
    </location>
</feature>
<evidence type="ECO:0000256" key="1">
    <source>
        <dbReference type="SAM" id="Coils"/>
    </source>
</evidence>
<dbReference type="Proteomes" id="UP000694844">
    <property type="component" value="Chromosome 7"/>
</dbReference>
<dbReference type="Gene3D" id="2.120.10.30">
    <property type="entry name" value="TolB, C-terminal domain"/>
    <property type="match status" value="1"/>
</dbReference>